<evidence type="ECO:0000313" key="3">
    <source>
        <dbReference type="Proteomes" id="UP000215335"/>
    </source>
</evidence>
<dbReference type="Proteomes" id="UP000215335">
    <property type="component" value="Unassembled WGS sequence"/>
</dbReference>
<evidence type="ECO:0000313" key="2">
    <source>
        <dbReference type="EMBL" id="OXU24064.1"/>
    </source>
</evidence>
<reference evidence="2 3" key="1">
    <citation type="journal article" date="2017" name="Curr. Biol.">
        <title>The Evolution of Venom by Co-option of Single-Copy Genes.</title>
        <authorList>
            <person name="Martinson E.O."/>
            <person name="Mrinalini"/>
            <person name="Kelkar Y.D."/>
            <person name="Chang C.H."/>
            <person name="Werren J.H."/>
        </authorList>
    </citation>
    <scope>NUCLEOTIDE SEQUENCE [LARGE SCALE GENOMIC DNA]</scope>
    <source>
        <strain evidence="2 3">Alberta</strain>
        <tissue evidence="2">Whole body</tissue>
    </source>
</reference>
<comment type="caution">
    <text evidence="2">The sequence shown here is derived from an EMBL/GenBank/DDBJ whole genome shotgun (WGS) entry which is preliminary data.</text>
</comment>
<sequence length="267" mass="30482">MISSSRKARRVGDYLKQDKLIVWLWISGILLTLVSSQDNFYTSGRFGKRKDSLLMSQIPLGSKFDRNNLKDSSLFSSARFGRSEDRNTGNSLRDSSSFFPARYGRSEDRSTGNSLRDSSSFFPARFGRNEDRSTGNSLKDSSSFSPARYGRSEDRSSGKFFSPGRYGRSKGHKNPKELSKFFEIKPRVDQFFIGSRYGKRSSSMLEPQAPLEALNYQRFEAAIDYLDRIKQDLAEAEEIEDETRNASRDDELVEAIYPYNYTGLSKI</sequence>
<dbReference type="AlphaFoldDB" id="A0A232F053"/>
<protein>
    <submittedName>
        <fullName evidence="2">Uncharacterized protein</fullName>
    </submittedName>
</protein>
<dbReference type="EMBL" id="NNAY01001412">
    <property type="protein sequence ID" value="OXU24064.1"/>
    <property type="molecule type" value="Genomic_DNA"/>
</dbReference>
<organism evidence="2 3">
    <name type="scientific">Trichomalopsis sarcophagae</name>
    <dbReference type="NCBI Taxonomy" id="543379"/>
    <lineage>
        <taxon>Eukaryota</taxon>
        <taxon>Metazoa</taxon>
        <taxon>Ecdysozoa</taxon>
        <taxon>Arthropoda</taxon>
        <taxon>Hexapoda</taxon>
        <taxon>Insecta</taxon>
        <taxon>Pterygota</taxon>
        <taxon>Neoptera</taxon>
        <taxon>Endopterygota</taxon>
        <taxon>Hymenoptera</taxon>
        <taxon>Apocrita</taxon>
        <taxon>Proctotrupomorpha</taxon>
        <taxon>Chalcidoidea</taxon>
        <taxon>Pteromalidae</taxon>
        <taxon>Pteromalinae</taxon>
        <taxon>Trichomalopsis</taxon>
    </lineage>
</organism>
<gene>
    <name evidence="2" type="ORF">TSAR_002118</name>
</gene>
<evidence type="ECO:0000256" key="1">
    <source>
        <dbReference type="SAM" id="MobiDB-lite"/>
    </source>
</evidence>
<name>A0A232F053_9HYME</name>
<dbReference type="OrthoDB" id="6350276at2759"/>
<accession>A0A232F053</accession>
<proteinExistence type="predicted"/>
<feature type="compositionally biased region" description="Polar residues" evidence="1">
    <location>
        <begin position="134"/>
        <end position="145"/>
    </location>
</feature>
<keyword evidence="3" id="KW-1185">Reference proteome</keyword>
<feature type="region of interest" description="Disordered" evidence="1">
    <location>
        <begin position="126"/>
        <end position="173"/>
    </location>
</feature>